<comment type="caution">
    <text evidence="5">The sequence shown here is derived from an EMBL/GenBank/DDBJ whole genome shotgun (WGS) entry which is preliminary data.</text>
</comment>
<gene>
    <name evidence="5" type="ORF">Fcan01_00562</name>
</gene>
<dbReference type="STRING" id="158441.A0A226EXX3"/>
<dbReference type="PANTHER" id="PTHR23121:SF9">
    <property type="entry name" value="SODIUM-DEPENDENT GLUCOSE TRANSPORTER 1"/>
    <property type="match status" value="1"/>
</dbReference>
<proteinExistence type="predicted"/>
<keyword evidence="2 4" id="KW-1133">Transmembrane helix</keyword>
<dbReference type="EMBL" id="LNIX01000001">
    <property type="protein sequence ID" value="OXA61456.1"/>
    <property type="molecule type" value="Genomic_DNA"/>
</dbReference>
<dbReference type="OrthoDB" id="6365769at2759"/>
<reference evidence="5 6" key="1">
    <citation type="submission" date="2015-12" db="EMBL/GenBank/DDBJ databases">
        <title>The genome of Folsomia candida.</title>
        <authorList>
            <person name="Faddeeva A."/>
            <person name="Derks M.F."/>
            <person name="Anvar Y."/>
            <person name="Smit S."/>
            <person name="Van Straalen N."/>
            <person name="Roelofs D."/>
        </authorList>
    </citation>
    <scope>NUCLEOTIDE SEQUENCE [LARGE SCALE GENOMIC DNA]</scope>
    <source>
        <strain evidence="5 6">VU population</strain>
        <tissue evidence="5">Whole body</tissue>
    </source>
</reference>
<feature type="transmembrane region" description="Helical" evidence="4">
    <location>
        <begin position="407"/>
        <end position="424"/>
    </location>
</feature>
<evidence type="ECO:0000256" key="2">
    <source>
        <dbReference type="ARBA" id="ARBA00022989"/>
    </source>
</evidence>
<dbReference type="SUPFAM" id="SSF103473">
    <property type="entry name" value="MFS general substrate transporter"/>
    <property type="match status" value="1"/>
</dbReference>
<accession>A0A226EXX3</accession>
<sequence>MESNEGMASHLKRPIKWITSLVIWYGTFTMGVSISFLGAALLEFSEKFETNVATVSKVFSMLTVAFLIGALLSGIIFRYLSRSVLSGVFLALMGIGIASYPLSPSLLVFFGIAVVVGFSAGGYDTAQIVWMIELWSGEAAPYIQVQHFSFALGTFVSPMIIRPYLAEEKITMAGVTNSTTDEILEPMKSQLWIPFLIGGSCSIFGGVALLILTYLKNRGSTIPGNQEDAQLPDPKTGQHFPHKIKLIVLASIILGAYCGMEICTIQFIPTFTHFIPLKLAPSDGARILTGLTAAFMIGRGLGVFLVLRIRPEFIIVGNFVVILTGNVVLHVIGGTSYEMLWGGAVLLGVGFSVVFPSFYGFLEKHLHVTDVVGAVIISSSGLISGLYPVIIGTWIESNPYVLMYTNYGSLVICSLAFGAMNWIVSGVQEGNKGVNGYVGGKEELSGGGGIELENKGN</sequence>
<dbReference type="OMA" id="HADVQIT"/>
<feature type="transmembrane region" description="Helical" evidence="4">
    <location>
        <begin position="339"/>
        <end position="359"/>
    </location>
</feature>
<evidence type="ECO:0000256" key="3">
    <source>
        <dbReference type="ARBA" id="ARBA00023136"/>
    </source>
</evidence>
<dbReference type="AlphaFoldDB" id="A0A226EXX3"/>
<dbReference type="GO" id="GO:0022857">
    <property type="term" value="F:transmembrane transporter activity"/>
    <property type="evidence" value="ECO:0007669"/>
    <property type="project" value="InterPro"/>
</dbReference>
<dbReference type="Gene3D" id="1.20.1250.20">
    <property type="entry name" value="MFS general substrate transporter like domains"/>
    <property type="match status" value="2"/>
</dbReference>
<feature type="transmembrane region" description="Helical" evidence="4">
    <location>
        <begin position="371"/>
        <end position="395"/>
    </location>
</feature>
<feature type="transmembrane region" description="Helical" evidence="4">
    <location>
        <begin position="84"/>
        <end position="102"/>
    </location>
</feature>
<keyword evidence="3 4" id="KW-0472">Membrane</keyword>
<name>A0A226EXX3_FOLCA</name>
<feature type="transmembrane region" description="Helical" evidence="4">
    <location>
        <begin position="287"/>
        <end position="307"/>
    </location>
</feature>
<dbReference type="PANTHER" id="PTHR23121">
    <property type="entry name" value="SODIUM-DEPENDENT GLUCOSE TRANSPORTER 1"/>
    <property type="match status" value="1"/>
</dbReference>
<keyword evidence="1 4" id="KW-0812">Transmembrane</keyword>
<dbReference type="Pfam" id="PF07690">
    <property type="entry name" value="MFS_1"/>
    <property type="match status" value="1"/>
</dbReference>
<evidence type="ECO:0000256" key="1">
    <source>
        <dbReference type="ARBA" id="ARBA00022692"/>
    </source>
</evidence>
<dbReference type="Proteomes" id="UP000198287">
    <property type="component" value="Unassembled WGS sequence"/>
</dbReference>
<organism evidence="5 6">
    <name type="scientific">Folsomia candida</name>
    <name type="common">Springtail</name>
    <dbReference type="NCBI Taxonomy" id="158441"/>
    <lineage>
        <taxon>Eukaryota</taxon>
        <taxon>Metazoa</taxon>
        <taxon>Ecdysozoa</taxon>
        <taxon>Arthropoda</taxon>
        <taxon>Hexapoda</taxon>
        <taxon>Collembola</taxon>
        <taxon>Entomobryomorpha</taxon>
        <taxon>Isotomoidea</taxon>
        <taxon>Isotomidae</taxon>
        <taxon>Proisotominae</taxon>
        <taxon>Folsomia</taxon>
    </lineage>
</organism>
<keyword evidence="6" id="KW-1185">Reference proteome</keyword>
<protein>
    <submittedName>
        <fullName evidence="5">Sodium-dependent glucose transporter 1</fullName>
    </submittedName>
</protein>
<evidence type="ECO:0000256" key="4">
    <source>
        <dbReference type="SAM" id="Phobius"/>
    </source>
</evidence>
<feature type="transmembrane region" description="Helical" evidence="4">
    <location>
        <begin position="314"/>
        <end position="333"/>
    </location>
</feature>
<dbReference type="InterPro" id="IPR036259">
    <property type="entry name" value="MFS_trans_sf"/>
</dbReference>
<feature type="transmembrane region" description="Helical" evidence="4">
    <location>
        <begin position="191"/>
        <end position="215"/>
    </location>
</feature>
<evidence type="ECO:0000313" key="5">
    <source>
        <dbReference type="EMBL" id="OXA61456.1"/>
    </source>
</evidence>
<keyword evidence="5" id="KW-0813">Transport</keyword>
<feature type="transmembrane region" description="Helical" evidence="4">
    <location>
        <begin position="58"/>
        <end position="77"/>
    </location>
</feature>
<feature type="transmembrane region" description="Helical" evidence="4">
    <location>
        <begin position="246"/>
        <end position="267"/>
    </location>
</feature>
<dbReference type="InterPro" id="IPR011701">
    <property type="entry name" value="MFS"/>
</dbReference>
<evidence type="ECO:0000313" key="6">
    <source>
        <dbReference type="Proteomes" id="UP000198287"/>
    </source>
</evidence>
<keyword evidence="5" id="KW-0762">Sugar transport</keyword>
<feature type="transmembrane region" description="Helical" evidence="4">
    <location>
        <begin position="21"/>
        <end position="42"/>
    </location>
</feature>